<dbReference type="PROSITE" id="PS50110">
    <property type="entry name" value="RESPONSE_REGULATORY"/>
    <property type="match status" value="1"/>
</dbReference>
<evidence type="ECO:0000256" key="2">
    <source>
        <dbReference type="PROSITE-ProRule" id="PRU00169"/>
    </source>
</evidence>
<sequence length="127" mass="13902">METFGPQSLKKVLIVEDEEPVAKAIQLKLEREGLAGVIARDGQEALDIFSQGGISLVLLDLILPKRTGFEVLGEIRKKDPQVPVIAVSNLSQEEDRSQALQLGANAYFVKSDTQLKSVVGYVLKLLK</sequence>
<dbReference type="PANTHER" id="PTHR44591">
    <property type="entry name" value="STRESS RESPONSE REGULATOR PROTEIN 1"/>
    <property type="match status" value="1"/>
</dbReference>
<reference evidence="4 5" key="1">
    <citation type="submission" date="2015-05" db="EMBL/GenBank/DDBJ databases">
        <title>Critical biogeochemical functions in the subsurface are associated with bacteria from new phyla and little studied lineages.</title>
        <authorList>
            <person name="Hug L.A."/>
            <person name="Thomas B.C."/>
            <person name="Sharon I."/>
            <person name="Brown C.T."/>
            <person name="Sharma R."/>
            <person name="Hettich R.L."/>
            <person name="Wilkins M.J."/>
            <person name="Williams K.H."/>
            <person name="Singh A."/>
            <person name="Banfield J.F."/>
        </authorList>
    </citation>
    <scope>NUCLEOTIDE SEQUENCE [LARGE SCALE GENOMIC DNA]</scope>
    <source>
        <strain evidence="4">CSP1-7</strain>
    </source>
</reference>
<dbReference type="Gene3D" id="3.40.50.2300">
    <property type="match status" value="1"/>
</dbReference>
<evidence type="ECO:0000259" key="3">
    <source>
        <dbReference type="PROSITE" id="PS50110"/>
    </source>
</evidence>
<comment type="caution">
    <text evidence="4">The sequence shown here is derived from an EMBL/GenBank/DDBJ whole genome shotgun (WGS) entry which is preliminary data.</text>
</comment>
<dbReference type="Pfam" id="PF00072">
    <property type="entry name" value="Response_reg"/>
    <property type="match status" value="1"/>
</dbReference>
<keyword evidence="1 2" id="KW-0597">Phosphoprotein</keyword>
<dbReference type="InterPro" id="IPR001789">
    <property type="entry name" value="Sig_transdc_resp-reg_receiver"/>
</dbReference>
<dbReference type="InterPro" id="IPR050595">
    <property type="entry name" value="Bact_response_regulator"/>
</dbReference>
<dbReference type="InterPro" id="IPR011006">
    <property type="entry name" value="CheY-like_superfamily"/>
</dbReference>
<feature type="modified residue" description="4-aspartylphosphate" evidence="2">
    <location>
        <position position="60"/>
    </location>
</feature>
<dbReference type="EMBL" id="LDXK01000002">
    <property type="protein sequence ID" value="KRT67516.1"/>
    <property type="molecule type" value="Genomic_DNA"/>
</dbReference>
<dbReference type="STRING" id="1576480.XU08_C0002G0061"/>
<evidence type="ECO:0000313" key="4">
    <source>
        <dbReference type="EMBL" id="KRT67516.1"/>
    </source>
</evidence>
<dbReference type="SUPFAM" id="SSF52172">
    <property type="entry name" value="CheY-like"/>
    <property type="match status" value="1"/>
</dbReference>
<dbReference type="CDD" id="cd17574">
    <property type="entry name" value="REC_OmpR"/>
    <property type="match status" value="1"/>
</dbReference>
<dbReference type="Proteomes" id="UP000051297">
    <property type="component" value="Unassembled WGS sequence"/>
</dbReference>
<accession>A0A0T5ZXH5</accession>
<evidence type="ECO:0000313" key="5">
    <source>
        <dbReference type="Proteomes" id="UP000051297"/>
    </source>
</evidence>
<name>A0A0T5ZXH5_UNCKA</name>
<proteinExistence type="predicted"/>
<gene>
    <name evidence="4" type="ORF">XU08_C0002G0061</name>
</gene>
<evidence type="ECO:0000256" key="1">
    <source>
        <dbReference type="ARBA" id="ARBA00022553"/>
    </source>
</evidence>
<dbReference type="PANTHER" id="PTHR44591:SF3">
    <property type="entry name" value="RESPONSE REGULATORY DOMAIN-CONTAINING PROTEIN"/>
    <property type="match status" value="1"/>
</dbReference>
<protein>
    <submittedName>
        <fullName evidence="4">Sensory transduction protein YkoG</fullName>
    </submittedName>
</protein>
<dbReference type="AlphaFoldDB" id="A0A0T5ZXH5"/>
<feature type="domain" description="Response regulatory" evidence="3">
    <location>
        <begin position="11"/>
        <end position="125"/>
    </location>
</feature>
<dbReference type="SMART" id="SM00448">
    <property type="entry name" value="REC"/>
    <property type="match status" value="1"/>
</dbReference>
<organism evidence="4 5">
    <name type="scientific">candidate division WWE3 bacterium CSP1-7</name>
    <dbReference type="NCBI Taxonomy" id="1576480"/>
    <lineage>
        <taxon>Bacteria</taxon>
        <taxon>Katanobacteria</taxon>
    </lineage>
</organism>
<dbReference type="GO" id="GO:0000160">
    <property type="term" value="P:phosphorelay signal transduction system"/>
    <property type="evidence" value="ECO:0007669"/>
    <property type="project" value="InterPro"/>
</dbReference>